<protein>
    <recommendedName>
        <fullName evidence="9">Multi antimicrobial extrusion protein</fullName>
    </recommendedName>
</protein>
<dbReference type="PANTHER" id="PTHR42893">
    <property type="entry name" value="PROTEIN DETOXIFICATION 44, CHLOROPLASTIC-RELATED"/>
    <property type="match status" value="1"/>
</dbReference>
<dbReference type="Gramene" id="mRNA:HanXRQr2_Chr17g0794671">
    <property type="protein sequence ID" value="mRNA:HanXRQr2_Chr17g0794671"/>
    <property type="gene ID" value="HanXRQr2_Chr17g0794671"/>
</dbReference>
<evidence type="ECO:0000313" key="7">
    <source>
        <dbReference type="EMBL" id="KAF5754739.1"/>
    </source>
</evidence>
<evidence type="ECO:0000256" key="5">
    <source>
        <dbReference type="ARBA" id="ARBA00023136"/>
    </source>
</evidence>
<comment type="subcellular location">
    <subcellularLocation>
        <location evidence="1">Membrane</location>
        <topology evidence="1">Multi-pass membrane protein</topology>
    </subcellularLocation>
</comment>
<dbReference type="EMBL" id="MNCJ02000332">
    <property type="protein sequence ID" value="KAF5754739.1"/>
    <property type="molecule type" value="Genomic_DNA"/>
</dbReference>
<evidence type="ECO:0008006" key="9">
    <source>
        <dbReference type="Google" id="ProtNLM"/>
    </source>
</evidence>
<comment type="similarity">
    <text evidence="2">Belongs to the multi antimicrobial extrusion (MATE) (TC 2.A.66.1) family.</text>
</comment>
<dbReference type="PANTHER" id="PTHR42893:SF9">
    <property type="entry name" value="PROTEIN DETOXIFICATION 46, CHLOROPLASTIC"/>
    <property type="match status" value="1"/>
</dbReference>
<feature type="transmembrane region" description="Helical" evidence="6">
    <location>
        <begin position="6"/>
        <end position="24"/>
    </location>
</feature>
<feature type="transmembrane region" description="Helical" evidence="6">
    <location>
        <begin position="133"/>
        <end position="157"/>
    </location>
</feature>
<evidence type="ECO:0000256" key="2">
    <source>
        <dbReference type="ARBA" id="ARBA00010199"/>
    </source>
</evidence>
<dbReference type="AlphaFoldDB" id="A0A9K3DFY5"/>
<evidence type="ECO:0000256" key="3">
    <source>
        <dbReference type="ARBA" id="ARBA00022692"/>
    </source>
</evidence>
<accession>A0A9K3DFY5</accession>
<dbReference type="GO" id="GO:0016020">
    <property type="term" value="C:membrane"/>
    <property type="evidence" value="ECO:0007669"/>
    <property type="project" value="UniProtKB-SubCell"/>
</dbReference>
<evidence type="ECO:0000256" key="4">
    <source>
        <dbReference type="ARBA" id="ARBA00022989"/>
    </source>
</evidence>
<gene>
    <name evidence="7" type="ORF">HanXRQr2_Chr17g0794671</name>
</gene>
<keyword evidence="3 6" id="KW-0812">Transmembrane</keyword>
<feature type="transmembrane region" description="Helical" evidence="6">
    <location>
        <begin position="65"/>
        <end position="86"/>
    </location>
</feature>
<dbReference type="Proteomes" id="UP000215914">
    <property type="component" value="Unassembled WGS sequence"/>
</dbReference>
<evidence type="ECO:0000256" key="6">
    <source>
        <dbReference type="SAM" id="Phobius"/>
    </source>
</evidence>
<comment type="caution">
    <text evidence="7">The sequence shown here is derived from an EMBL/GenBank/DDBJ whole genome shotgun (WGS) entry which is preliminary data.</text>
</comment>
<organism evidence="7 8">
    <name type="scientific">Helianthus annuus</name>
    <name type="common">Common sunflower</name>
    <dbReference type="NCBI Taxonomy" id="4232"/>
    <lineage>
        <taxon>Eukaryota</taxon>
        <taxon>Viridiplantae</taxon>
        <taxon>Streptophyta</taxon>
        <taxon>Embryophyta</taxon>
        <taxon>Tracheophyta</taxon>
        <taxon>Spermatophyta</taxon>
        <taxon>Magnoliopsida</taxon>
        <taxon>eudicotyledons</taxon>
        <taxon>Gunneridae</taxon>
        <taxon>Pentapetalae</taxon>
        <taxon>asterids</taxon>
        <taxon>campanulids</taxon>
        <taxon>Asterales</taxon>
        <taxon>Asteraceae</taxon>
        <taxon>Asteroideae</taxon>
        <taxon>Heliantheae alliance</taxon>
        <taxon>Heliantheae</taxon>
        <taxon>Helianthus</taxon>
    </lineage>
</organism>
<name>A0A9K3DFY5_HELAN</name>
<evidence type="ECO:0000313" key="8">
    <source>
        <dbReference type="Proteomes" id="UP000215914"/>
    </source>
</evidence>
<proteinExistence type="inferred from homology"/>
<keyword evidence="4 6" id="KW-1133">Transmembrane helix</keyword>
<keyword evidence="8" id="KW-1185">Reference proteome</keyword>
<keyword evidence="5 6" id="KW-0472">Membrane</keyword>
<dbReference type="InterPro" id="IPR044644">
    <property type="entry name" value="DinF-like"/>
</dbReference>
<sequence>MFQVALYSLLIYFATSMGTQTVVAHQVLIQIYSMFIVGGEPLSQTAQSFMPELIYGAKRSLSKSLVIIGATCGLILGVAGTIVPWLSPKVFSPDPHAIKKMHTVLLPHFIALSVTACTHSLEGTLLAGRDLRFISVSMTTIFTLGGLLLLLFSNLGFGLPGCWWTLALFQWSRFTIALLRLISPNGILYSEDMTRYELGKASTA</sequence>
<dbReference type="GO" id="GO:0022857">
    <property type="term" value="F:transmembrane transporter activity"/>
    <property type="evidence" value="ECO:0000318"/>
    <property type="project" value="GO_Central"/>
</dbReference>
<reference evidence="7" key="1">
    <citation type="journal article" date="2017" name="Nature">
        <title>The sunflower genome provides insights into oil metabolism, flowering and Asterid evolution.</title>
        <authorList>
            <person name="Badouin H."/>
            <person name="Gouzy J."/>
            <person name="Grassa C.J."/>
            <person name="Murat F."/>
            <person name="Staton S.E."/>
            <person name="Cottret L."/>
            <person name="Lelandais-Briere C."/>
            <person name="Owens G.L."/>
            <person name="Carrere S."/>
            <person name="Mayjonade B."/>
            <person name="Legrand L."/>
            <person name="Gill N."/>
            <person name="Kane N.C."/>
            <person name="Bowers J.E."/>
            <person name="Hubner S."/>
            <person name="Bellec A."/>
            <person name="Berard A."/>
            <person name="Berges H."/>
            <person name="Blanchet N."/>
            <person name="Boniface M.C."/>
            <person name="Brunel D."/>
            <person name="Catrice O."/>
            <person name="Chaidir N."/>
            <person name="Claudel C."/>
            <person name="Donnadieu C."/>
            <person name="Faraut T."/>
            <person name="Fievet G."/>
            <person name="Helmstetter N."/>
            <person name="King M."/>
            <person name="Knapp S.J."/>
            <person name="Lai Z."/>
            <person name="Le Paslier M.C."/>
            <person name="Lippi Y."/>
            <person name="Lorenzon L."/>
            <person name="Mandel J.R."/>
            <person name="Marage G."/>
            <person name="Marchand G."/>
            <person name="Marquand E."/>
            <person name="Bret-Mestries E."/>
            <person name="Morien E."/>
            <person name="Nambeesan S."/>
            <person name="Nguyen T."/>
            <person name="Pegot-Espagnet P."/>
            <person name="Pouilly N."/>
            <person name="Raftis F."/>
            <person name="Sallet E."/>
            <person name="Schiex T."/>
            <person name="Thomas J."/>
            <person name="Vandecasteele C."/>
            <person name="Vares D."/>
            <person name="Vear F."/>
            <person name="Vautrin S."/>
            <person name="Crespi M."/>
            <person name="Mangin B."/>
            <person name="Burke J.M."/>
            <person name="Salse J."/>
            <person name="Munos S."/>
            <person name="Vincourt P."/>
            <person name="Rieseberg L.H."/>
            <person name="Langlade N.B."/>
        </authorList>
    </citation>
    <scope>NUCLEOTIDE SEQUENCE</scope>
    <source>
        <tissue evidence="7">Leaves</tissue>
    </source>
</reference>
<feature type="transmembrane region" description="Helical" evidence="6">
    <location>
        <begin position="106"/>
        <end position="126"/>
    </location>
</feature>
<reference evidence="7" key="2">
    <citation type="submission" date="2020-06" db="EMBL/GenBank/DDBJ databases">
        <title>Helianthus annuus Genome sequencing and assembly Release 2.</title>
        <authorList>
            <person name="Gouzy J."/>
            <person name="Langlade N."/>
            <person name="Munos S."/>
        </authorList>
    </citation>
    <scope>NUCLEOTIDE SEQUENCE</scope>
    <source>
        <tissue evidence="7">Leaves</tissue>
    </source>
</reference>
<evidence type="ECO:0000256" key="1">
    <source>
        <dbReference type="ARBA" id="ARBA00004141"/>
    </source>
</evidence>